<evidence type="ECO:0000256" key="6">
    <source>
        <dbReference type="SAM" id="MobiDB-lite"/>
    </source>
</evidence>
<keyword evidence="8" id="KW-0067">ATP-binding</keyword>
<dbReference type="OMA" id="EIASWHQ"/>
<comment type="subcellular location">
    <subcellularLocation>
        <location evidence="1">Cell membrane</location>
        <topology evidence="1">Multi-pass membrane protein</topology>
    </subcellularLocation>
</comment>
<accession>I4EWM4</accession>
<feature type="transmembrane region" description="Helical" evidence="7">
    <location>
        <begin position="42"/>
        <end position="59"/>
    </location>
</feature>
<dbReference type="EMBL" id="FO203431">
    <property type="protein sequence ID" value="CCH87787.1"/>
    <property type="molecule type" value="Genomic_DNA"/>
</dbReference>
<feature type="region of interest" description="Disordered" evidence="6">
    <location>
        <begin position="327"/>
        <end position="346"/>
    </location>
</feature>
<proteinExistence type="predicted"/>
<dbReference type="HOGENOM" id="CLU_031365_0_1_11"/>
<dbReference type="GO" id="GO:0005886">
    <property type="term" value="C:plasma membrane"/>
    <property type="evidence" value="ECO:0007669"/>
    <property type="project" value="UniProtKB-SubCell"/>
</dbReference>
<feature type="compositionally biased region" description="Pro residues" evidence="6">
    <location>
        <begin position="327"/>
        <end position="337"/>
    </location>
</feature>
<keyword evidence="9" id="KW-1185">Reference proteome</keyword>
<name>I4EWM4_MODI5</name>
<protein>
    <submittedName>
        <fullName evidence="8">ABC transporter ATP-binding protein</fullName>
    </submittedName>
</protein>
<evidence type="ECO:0000256" key="5">
    <source>
        <dbReference type="ARBA" id="ARBA00023136"/>
    </source>
</evidence>
<evidence type="ECO:0000256" key="4">
    <source>
        <dbReference type="ARBA" id="ARBA00022989"/>
    </source>
</evidence>
<evidence type="ECO:0000313" key="8">
    <source>
        <dbReference type="EMBL" id="CCH87787.1"/>
    </source>
</evidence>
<dbReference type="OrthoDB" id="9814461at2"/>
<evidence type="ECO:0000256" key="7">
    <source>
        <dbReference type="SAM" id="Phobius"/>
    </source>
</evidence>
<dbReference type="GO" id="GO:0015658">
    <property type="term" value="F:branched-chain amino acid transmembrane transporter activity"/>
    <property type="evidence" value="ECO:0007669"/>
    <property type="project" value="InterPro"/>
</dbReference>
<reference evidence="8 9" key="1">
    <citation type="journal article" date="2012" name="J. Bacteriol.">
        <title>Genome Sequence of Radiation-Resistant Modestobacter marinus Strain BC501, a Representative Actinobacterium That Thrives on Calcareous Stone Surfaces.</title>
        <authorList>
            <person name="Normand P."/>
            <person name="Gury J."/>
            <person name="Pujic P."/>
            <person name="Chouaia B."/>
            <person name="Crotti E."/>
            <person name="Brusetti L."/>
            <person name="Daffonchio D."/>
            <person name="Vacherie B."/>
            <person name="Barbe V."/>
            <person name="Medigue C."/>
            <person name="Calteau A."/>
            <person name="Ghodhbane-Gtari F."/>
            <person name="Essoussi I."/>
            <person name="Nouioui I."/>
            <person name="Abbassi-Ghozzi I."/>
            <person name="Gtari M."/>
        </authorList>
    </citation>
    <scope>NUCLEOTIDE SEQUENCE [LARGE SCALE GENOMIC DNA]</scope>
    <source>
        <strain evidence="9">BC 501</strain>
    </source>
</reference>
<keyword evidence="8" id="KW-0547">Nucleotide-binding</keyword>
<dbReference type="InterPro" id="IPR001851">
    <property type="entry name" value="ABC_transp_permease"/>
</dbReference>
<dbReference type="AlphaFoldDB" id="I4EWM4"/>
<dbReference type="eggNOG" id="COG4177">
    <property type="taxonomic scope" value="Bacteria"/>
</dbReference>
<dbReference type="KEGG" id="mmar:MODMU_2355"/>
<evidence type="ECO:0000256" key="1">
    <source>
        <dbReference type="ARBA" id="ARBA00004651"/>
    </source>
</evidence>
<feature type="transmembrane region" description="Helical" evidence="7">
    <location>
        <begin position="117"/>
        <end position="143"/>
    </location>
</feature>
<dbReference type="Pfam" id="PF02653">
    <property type="entry name" value="BPD_transp_2"/>
    <property type="match status" value="1"/>
</dbReference>
<feature type="transmembrane region" description="Helical" evidence="7">
    <location>
        <begin position="240"/>
        <end position="260"/>
    </location>
</feature>
<dbReference type="InterPro" id="IPR043428">
    <property type="entry name" value="LivM-like"/>
</dbReference>
<dbReference type="Proteomes" id="UP000006461">
    <property type="component" value="Chromosome"/>
</dbReference>
<dbReference type="GO" id="GO:0005524">
    <property type="term" value="F:ATP binding"/>
    <property type="evidence" value="ECO:0007669"/>
    <property type="project" value="UniProtKB-KW"/>
</dbReference>
<dbReference type="CDD" id="cd06581">
    <property type="entry name" value="TM_PBP1_LivM_like"/>
    <property type="match status" value="1"/>
</dbReference>
<feature type="transmembrane region" description="Helical" evidence="7">
    <location>
        <begin position="267"/>
        <end position="284"/>
    </location>
</feature>
<evidence type="ECO:0000256" key="3">
    <source>
        <dbReference type="ARBA" id="ARBA00022692"/>
    </source>
</evidence>
<dbReference type="STRING" id="477641.MODMU_2355"/>
<keyword evidence="3 7" id="KW-0812">Transmembrane</keyword>
<keyword evidence="4 7" id="KW-1133">Transmembrane helix</keyword>
<dbReference type="PANTHER" id="PTHR30482">
    <property type="entry name" value="HIGH-AFFINITY BRANCHED-CHAIN AMINO ACID TRANSPORT SYSTEM PERMEASE"/>
    <property type="match status" value="1"/>
</dbReference>
<feature type="transmembrane region" description="Helical" evidence="7">
    <location>
        <begin position="290"/>
        <end position="311"/>
    </location>
</feature>
<organism evidence="8 9">
    <name type="scientific">Modestobacter italicus (strain DSM 44449 / CECT 9708 / BC 501)</name>
    <dbReference type="NCBI Taxonomy" id="2732864"/>
    <lineage>
        <taxon>Bacteria</taxon>
        <taxon>Bacillati</taxon>
        <taxon>Actinomycetota</taxon>
        <taxon>Actinomycetes</taxon>
        <taxon>Geodermatophilales</taxon>
        <taxon>Geodermatophilaceae</taxon>
        <taxon>Modestobacter</taxon>
    </lineage>
</organism>
<feature type="transmembrane region" description="Helical" evidence="7">
    <location>
        <begin position="89"/>
        <end position="110"/>
    </location>
</feature>
<evidence type="ECO:0000256" key="2">
    <source>
        <dbReference type="ARBA" id="ARBA00022475"/>
    </source>
</evidence>
<feature type="transmembrane region" description="Helical" evidence="7">
    <location>
        <begin position="163"/>
        <end position="180"/>
    </location>
</feature>
<sequence length="346" mass="35902">MTRAMDRWLTLGTRGVLAALLLLVALVPLLFSTFVTSQVGLTSLWLGIVAVSLTFLSGYGGMVSLAQTALFGVAGLIAAKLSVEAGWNPWAAALAGILAATAVGLLFGAVASGSQGIYFLIITLAFAQVTYFYFAAVPTFGAHEGINGVPPPDLIGDPVQDPARMYYFLLAVSVLVFLGLRHVSRTAFGLALQGVRDDPVRMAALGYNVRLHRTLGFTLAAPVAGAAGVLSAWSNTRMSAGSISLGIAILVLTTAVIGGLNRLEGAWVGALLYTLCDTYLRGWTDRFTTWLGVVFLVIVLVSPGGVVGLLGSAGTWIRRHLAGPPPAPTVPSAPAAPVPVSSRSAL</sequence>
<keyword evidence="5 7" id="KW-0472">Membrane</keyword>
<evidence type="ECO:0000313" key="9">
    <source>
        <dbReference type="Proteomes" id="UP000006461"/>
    </source>
</evidence>
<dbReference type="PANTHER" id="PTHR30482:SF17">
    <property type="entry name" value="ABC TRANSPORTER ATP-BINDING PROTEIN"/>
    <property type="match status" value="1"/>
</dbReference>
<keyword evidence="2" id="KW-1003">Cell membrane</keyword>
<feature type="transmembrane region" description="Helical" evidence="7">
    <location>
        <begin position="215"/>
        <end position="234"/>
    </location>
</feature>
<gene>
    <name evidence="8" type="ordered locus">MODMU_2355</name>
</gene>